<dbReference type="RefSeq" id="WP_055267512.1">
    <property type="nucleotide sequence ID" value="NZ_CABIXQ010000022.1"/>
</dbReference>
<evidence type="ECO:0000256" key="5">
    <source>
        <dbReference type="PROSITE-ProRule" id="PRU00520"/>
    </source>
</evidence>
<evidence type="ECO:0000256" key="2">
    <source>
        <dbReference type="ARBA" id="ARBA00012150"/>
    </source>
</evidence>
<dbReference type="EMBL" id="CYZX01000022">
    <property type="protein sequence ID" value="CUO99658.1"/>
    <property type="molecule type" value="Genomic_DNA"/>
</dbReference>
<dbReference type="PANTHER" id="PTHR47268">
    <property type="entry name" value="ACYLPHOSPHATASE"/>
    <property type="match status" value="1"/>
</dbReference>
<dbReference type="InterPro" id="IPR036046">
    <property type="entry name" value="Acylphosphatase-like_dom_sf"/>
</dbReference>
<dbReference type="InterPro" id="IPR020456">
    <property type="entry name" value="Acylphosphatase"/>
</dbReference>
<dbReference type="PROSITE" id="PS51160">
    <property type="entry name" value="ACYLPHOSPHATASE_3"/>
    <property type="match status" value="1"/>
</dbReference>
<protein>
    <recommendedName>
        <fullName evidence="3 5">acylphosphatase</fullName>
        <ecNumber evidence="2 5">3.6.1.7</ecNumber>
    </recommendedName>
</protein>
<evidence type="ECO:0000256" key="6">
    <source>
        <dbReference type="RuleBase" id="RU004168"/>
    </source>
</evidence>
<gene>
    <name evidence="8" type="primary">acyP</name>
    <name evidence="8" type="ORF">ERS852471_02772</name>
</gene>
<organism evidence="8 9">
    <name type="scientific">Clostridium disporicum</name>
    <dbReference type="NCBI Taxonomy" id="84024"/>
    <lineage>
        <taxon>Bacteria</taxon>
        <taxon>Bacillati</taxon>
        <taxon>Bacillota</taxon>
        <taxon>Clostridia</taxon>
        <taxon>Eubacteriales</taxon>
        <taxon>Clostridiaceae</taxon>
        <taxon>Clostridium</taxon>
    </lineage>
</organism>
<dbReference type="InterPro" id="IPR001792">
    <property type="entry name" value="Acylphosphatase-like_dom"/>
</dbReference>
<dbReference type="OrthoDB" id="9808093at2"/>
<accession>A0A174JPV1</accession>
<comment type="similarity">
    <text evidence="1 6">Belongs to the acylphosphatase family.</text>
</comment>
<dbReference type="InterPro" id="IPR017968">
    <property type="entry name" value="Acylphosphatase_CS"/>
</dbReference>
<evidence type="ECO:0000313" key="8">
    <source>
        <dbReference type="EMBL" id="CUO99658.1"/>
    </source>
</evidence>
<keyword evidence="5 8" id="KW-0378">Hydrolase</keyword>
<dbReference type="EC" id="3.6.1.7" evidence="2 5"/>
<name>A0A174JPV1_9CLOT</name>
<dbReference type="Pfam" id="PF00708">
    <property type="entry name" value="Acylphosphatase"/>
    <property type="match status" value="1"/>
</dbReference>
<sequence>MIRYHVILDGRVQGVGCRFFCQMNATSLSLTGWVRNLDNGMVELEVQGDEKSVDKYISIISKGNRFIRIDDYSIKKKDIVSNERSFKTTY</sequence>
<reference evidence="8 9" key="1">
    <citation type="submission" date="2015-09" db="EMBL/GenBank/DDBJ databases">
        <authorList>
            <consortium name="Pathogen Informatics"/>
        </authorList>
    </citation>
    <scope>NUCLEOTIDE SEQUENCE [LARGE SCALE GENOMIC DNA]</scope>
    <source>
        <strain evidence="8 9">2789STDY5834856</strain>
    </source>
</reference>
<feature type="active site" evidence="5">
    <location>
        <position position="36"/>
    </location>
</feature>
<proteinExistence type="inferred from homology"/>
<evidence type="ECO:0000259" key="7">
    <source>
        <dbReference type="PROSITE" id="PS51160"/>
    </source>
</evidence>
<evidence type="ECO:0000256" key="4">
    <source>
        <dbReference type="ARBA" id="ARBA00047645"/>
    </source>
</evidence>
<feature type="domain" description="Acylphosphatase-like" evidence="7">
    <location>
        <begin position="3"/>
        <end position="90"/>
    </location>
</feature>
<comment type="catalytic activity">
    <reaction evidence="4 5">
        <text>an acyl phosphate + H2O = a carboxylate + phosphate + H(+)</text>
        <dbReference type="Rhea" id="RHEA:14965"/>
        <dbReference type="ChEBI" id="CHEBI:15377"/>
        <dbReference type="ChEBI" id="CHEBI:15378"/>
        <dbReference type="ChEBI" id="CHEBI:29067"/>
        <dbReference type="ChEBI" id="CHEBI:43474"/>
        <dbReference type="ChEBI" id="CHEBI:59918"/>
        <dbReference type="EC" id="3.6.1.7"/>
    </reaction>
</comment>
<dbReference type="Gene3D" id="3.30.70.100">
    <property type="match status" value="1"/>
</dbReference>
<evidence type="ECO:0000256" key="1">
    <source>
        <dbReference type="ARBA" id="ARBA00005614"/>
    </source>
</evidence>
<dbReference type="Proteomes" id="UP000095594">
    <property type="component" value="Unassembled WGS sequence"/>
</dbReference>
<dbReference type="GO" id="GO:0003998">
    <property type="term" value="F:acylphosphatase activity"/>
    <property type="evidence" value="ECO:0007669"/>
    <property type="project" value="UniProtKB-EC"/>
</dbReference>
<dbReference type="PROSITE" id="PS00151">
    <property type="entry name" value="ACYLPHOSPHATASE_2"/>
    <property type="match status" value="1"/>
</dbReference>
<dbReference type="PANTHER" id="PTHR47268:SF4">
    <property type="entry name" value="ACYLPHOSPHATASE"/>
    <property type="match status" value="1"/>
</dbReference>
<feature type="active site" evidence="5">
    <location>
        <position position="18"/>
    </location>
</feature>
<dbReference type="SUPFAM" id="SSF54975">
    <property type="entry name" value="Acylphosphatase/BLUF domain-like"/>
    <property type="match status" value="1"/>
</dbReference>
<evidence type="ECO:0000256" key="3">
    <source>
        <dbReference type="ARBA" id="ARBA00015991"/>
    </source>
</evidence>
<evidence type="ECO:0000313" key="9">
    <source>
        <dbReference type="Proteomes" id="UP000095594"/>
    </source>
</evidence>
<dbReference type="AlphaFoldDB" id="A0A174JPV1"/>